<keyword evidence="2" id="KW-1133">Transmembrane helix</keyword>
<feature type="transmembrane region" description="Helical" evidence="2">
    <location>
        <begin position="30"/>
        <end position="47"/>
    </location>
</feature>
<evidence type="ECO:0000313" key="4">
    <source>
        <dbReference type="Proteomes" id="UP000489600"/>
    </source>
</evidence>
<keyword evidence="4" id="KW-1185">Reference proteome</keyword>
<dbReference type="PANTHER" id="PTHR33640">
    <property type="entry name" value="TRANSMEMBRANE PROTEIN"/>
    <property type="match status" value="1"/>
</dbReference>
<comment type="caution">
    <text evidence="3">The sequence shown here is derived from an EMBL/GenBank/DDBJ whole genome shotgun (WGS) entry which is preliminary data.</text>
</comment>
<evidence type="ECO:0008006" key="5">
    <source>
        <dbReference type="Google" id="ProtNLM"/>
    </source>
</evidence>
<keyword evidence="2" id="KW-0472">Membrane</keyword>
<accession>A0A565B111</accession>
<dbReference type="OrthoDB" id="1082160at2759"/>
<dbReference type="Proteomes" id="UP000489600">
    <property type="component" value="Unassembled WGS sequence"/>
</dbReference>
<evidence type="ECO:0000313" key="3">
    <source>
        <dbReference type="EMBL" id="VVA95346.1"/>
    </source>
</evidence>
<feature type="region of interest" description="Disordered" evidence="1">
    <location>
        <begin position="114"/>
        <end position="165"/>
    </location>
</feature>
<sequence>MKKPFDEIHGVEAEKAEAMRRYKNRRTFRNILRSLAVALLCYLWFPMVRIAGNWFYRTGSVMLTNRIFVFFLVNLLVVLIFVLSRDDERDCSGGSETEPDLYDRYTSSSAVIVTASSGEKVEEDDSKKQIVPEDEIGEEEEEGGVHSGEGVSENGIGENGDGENE</sequence>
<dbReference type="PANTHER" id="PTHR33640:SF33">
    <property type="entry name" value="TRANSMEMBRANE PROTEIN"/>
    <property type="match status" value="1"/>
</dbReference>
<reference evidence="3" key="1">
    <citation type="submission" date="2019-07" db="EMBL/GenBank/DDBJ databases">
        <authorList>
            <person name="Dittberner H."/>
        </authorList>
    </citation>
    <scope>NUCLEOTIDE SEQUENCE [LARGE SCALE GENOMIC DNA]</scope>
</reference>
<protein>
    <recommendedName>
        <fullName evidence="5">DUF4408 domain-containing protein</fullName>
    </recommendedName>
</protein>
<gene>
    <name evidence="3" type="ORF">ANE_LOCUS5791</name>
</gene>
<dbReference type="EMBL" id="CABITT030000002">
    <property type="protein sequence ID" value="VVA95346.1"/>
    <property type="molecule type" value="Genomic_DNA"/>
</dbReference>
<organism evidence="3 4">
    <name type="scientific">Arabis nemorensis</name>
    <dbReference type="NCBI Taxonomy" id="586526"/>
    <lineage>
        <taxon>Eukaryota</taxon>
        <taxon>Viridiplantae</taxon>
        <taxon>Streptophyta</taxon>
        <taxon>Embryophyta</taxon>
        <taxon>Tracheophyta</taxon>
        <taxon>Spermatophyta</taxon>
        <taxon>Magnoliopsida</taxon>
        <taxon>eudicotyledons</taxon>
        <taxon>Gunneridae</taxon>
        <taxon>Pentapetalae</taxon>
        <taxon>rosids</taxon>
        <taxon>malvids</taxon>
        <taxon>Brassicales</taxon>
        <taxon>Brassicaceae</taxon>
        <taxon>Arabideae</taxon>
        <taxon>Arabis</taxon>
    </lineage>
</organism>
<dbReference type="AlphaFoldDB" id="A0A565B111"/>
<evidence type="ECO:0000256" key="1">
    <source>
        <dbReference type="SAM" id="MobiDB-lite"/>
    </source>
</evidence>
<proteinExistence type="predicted"/>
<name>A0A565B111_9BRAS</name>
<keyword evidence="2" id="KW-0812">Transmembrane</keyword>
<evidence type="ECO:0000256" key="2">
    <source>
        <dbReference type="SAM" id="Phobius"/>
    </source>
</evidence>
<feature type="transmembrane region" description="Helical" evidence="2">
    <location>
        <begin position="67"/>
        <end position="84"/>
    </location>
</feature>
<feature type="compositionally biased region" description="Acidic residues" evidence="1">
    <location>
        <begin position="132"/>
        <end position="142"/>
    </location>
</feature>